<comment type="caution">
    <text evidence="1">The sequence shown here is derived from an EMBL/GenBank/DDBJ whole genome shotgun (WGS) entry which is preliminary data.</text>
</comment>
<protein>
    <submittedName>
        <fullName evidence="1">YbbR-like domain-containing protein</fullName>
    </submittedName>
</protein>
<dbReference type="Gene3D" id="2.170.120.40">
    <property type="entry name" value="YbbR-like domain"/>
    <property type="match status" value="1"/>
</dbReference>
<dbReference type="Gene3D" id="2.170.120.30">
    <property type="match status" value="1"/>
</dbReference>
<dbReference type="InterPro" id="IPR053154">
    <property type="entry name" value="c-di-AMP_regulator"/>
</dbReference>
<reference evidence="1" key="1">
    <citation type="submission" date="2020-04" db="EMBL/GenBank/DDBJ databases">
        <authorList>
            <person name="Zhang T."/>
        </authorList>
    </citation>
    <scope>NUCLEOTIDE SEQUENCE</scope>
    <source>
        <strain evidence="1">HKST-UBA01</strain>
    </source>
</reference>
<accession>A0A956RR07</accession>
<dbReference type="Proteomes" id="UP000697710">
    <property type="component" value="Unassembled WGS sequence"/>
</dbReference>
<dbReference type="PANTHER" id="PTHR37804">
    <property type="entry name" value="CDAA REGULATORY PROTEIN CDAR"/>
    <property type="match status" value="1"/>
</dbReference>
<gene>
    <name evidence="1" type="ORF">KC729_10555</name>
</gene>
<evidence type="ECO:0000313" key="2">
    <source>
        <dbReference type="Proteomes" id="UP000697710"/>
    </source>
</evidence>
<dbReference type="PANTHER" id="PTHR37804:SF1">
    <property type="entry name" value="CDAA REGULATORY PROTEIN CDAR"/>
    <property type="match status" value="1"/>
</dbReference>
<dbReference type="AlphaFoldDB" id="A0A956RR07"/>
<proteinExistence type="predicted"/>
<sequence>MLQALRKFVTHNLGIKLASLILALAIYAHVLSSEDRESVFSVPLEVVGLPEGLTYEGTVPSRIQVRVEARGTELWKLHTQSLRAEIDLGEARPGMLQRPVTTEDVVLPPGADAQIKSIVRPVVLSLQVEPLVSRPVPVSVRFRGGPDPGTMRTGRATAEPETVRVEGPKTRVEALDSLRTEGIALIGRSHPLEARVRVVHPEGVWLAVDSVTVQVPIERVEQRSFGPVRVLLTPVLGSAWRAEPESVRVIVEGPVSWMEGVQSRDMTARIHVRTAPDSTVRVPVQAVLGPKFARLVPVGTDPDSVTIRRRAR</sequence>
<dbReference type="EMBL" id="JAGQHR010000303">
    <property type="protein sequence ID" value="MCA9728114.1"/>
    <property type="molecule type" value="Genomic_DNA"/>
</dbReference>
<organism evidence="1 2">
    <name type="scientific">Eiseniibacteriota bacterium</name>
    <dbReference type="NCBI Taxonomy" id="2212470"/>
    <lineage>
        <taxon>Bacteria</taxon>
        <taxon>Candidatus Eiseniibacteriota</taxon>
    </lineage>
</organism>
<dbReference type="InterPro" id="IPR012505">
    <property type="entry name" value="YbbR"/>
</dbReference>
<name>A0A956RR07_UNCEI</name>
<dbReference type="Pfam" id="PF07949">
    <property type="entry name" value="YbbR"/>
    <property type="match status" value="1"/>
</dbReference>
<evidence type="ECO:0000313" key="1">
    <source>
        <dbReference type="EMBL" id="MCA9728114.1"/>
    </source>
</evidence>
<reference evidence="1" key="2">
    <citation type="journal article" date="2021" name="Microbiome">
        <title>Successional dynamics and alternative stable states in a saline activated sludge microbial community over 9 years.</title>
        <authorList>
            <person name="Wang Y."/>
            <person name="Ye J."/>
            <person name="Ju F."/>
            <person name="Liu L."/>
            <person name="Boyd J.A."/>
            <person name="Deng Y."/>
            <person name="Parks D.H."/>
            <person name="Jiang X."/>
            <person name="Yin X."/>
            <person name="Woodcroft B.J."/>
            <person name="Tyson G.W."/>
            <person name="Hugenholtz P."/>
            <person name="Polz M.F."/>
            <person name="Zhang T."/>
        </authorList>
    </citation>
    <scope>NUCLEOTIDE SEQUENCE</scope>
    <source>
        <strain evidence="1">HKST-UBA01</strain>
    </source>
</reference>